<evidence type="ECO:0000256" key="8">
    <source>
        <dbReference type="ARBA" id="ARBA00023224"/>
    </source>
</evidence>
<keyword evidence="14" id="KW-1185">Reference proteome</keyword>
<gene>
    <name evidence="12" type="ORF">MAR_037213</name>
    <name evidence="13" type="ORF">MAR_037237</name>
</gene>
<dbReference type="InterPro" id="IPR017452">
    <property type="entry name" value="GPCR_Rhodpsn_7TM"/>
</dbReference>
<evidence type="ECO:0000256" key="7">
    <source>
        <dbReference type="ARBA" id="ARBA00023170"/>
    </source>
</evidence>
<dbReference type="Pfam" id="PF00001">
    <property type="entry name" value="7tm_1"/>
    <property type="match status" value="1"/>
</dbReference>
<dbReference type="SMART" id="SM01381">
    <property type="entry name" value="7TM_GPCR_Srsx"/>
    <property type="match status" value="1"/>
</dbReference>
<evidence type="ECO:0000256" key="5">
    <source>
        <dbReference type="ARBA" id="ARBA00023040"/>
    </source>
</evidence>
<evidence type="ECO:0000256" key="2">
    <source>
        <dbReference type="ARBA" id="ARBA00010663"/>
    </source>
</evidence>
<evidence type="ECO:0000256" key="4">
    <source>
        <dbReference type="ARBA" id="ARBA00022989"/>
    </source>
</evidence>
<dbReference type="EMBL" id="CP111024">
    <property type="protein sequence ID" value="WAR23544.1"/>
    <property type="molecule type" value="Genomic_DNA"/>
</dbReference>
<dbReference type="InterPro" id="IPR000611">
    <property type="entry name" value="NPY_rcpt"/>
</dbReference>
<feature type="transmembrane region" description="Helical" evidence="10">
    <location>
        <begin position="299"/>
        <end position="319"/>
    </location>
</feature>
<evidence type="ECO:0000256" key="6">
    <source>
        <dbReference type="ARBA" id="ARBA00023136"/>
    </source>
</evidence>
<evidence type="ECO:0000313" key="12">
    <source>
        <dbReference type="EMBL" id="WAR23544.1"/>
    </source>
</evidence>
<dbReference type="InterPro" id="IPR000276">
    <property type="entry name" value="GPCR_Rhodpsn"/>
</dbReference>
<accession>A0ABY7FQW3</accession>
<evidence type="ECO:0000313" key="13">
    <source>
        <dbReference type="EMBL" id="WAR23568.1"/>
    </source>
</evidence>
<feature type="transmembrane region" description="Helical" evidence="10">
    <location>
        <begin position="178"/>
        <end position="198"/>
    </location>
</feature>
<dbReference type="PROSITE" id="PS00237">
    <property type="entry name" value="G_PROTEIN_RECEP_F1_1"/>
    <property type="match status" value="1"/>
</dbReference>
<dbReference type="PRINTS" id="PR00237">
    <property type="entry name" value="GPCRRHODOPSN"/>
</dbReference>
<dbReference type="PROSITE" id="PS50262">
    <property type="entry name" value="G_PROTEIN_RECEP_F1_2"/>
    <property type="match status" value="1"/>
</dbReference>
<evidence type="ECO:0000256" key="1">
    <source>
        <dbReference type="ARBA" id="ARBA00004141"/>
    </source>
</evidence>
<evidence type="ECO:0000313" key="14">
    <source>
        <dbReference type="Proteomes" id="UP001164746"/>
    </source>
</evidence>
<comment type="similarity">
    <text evidence="2 9">Belongs to the G-protein coupled receptor 1 family.</text>
</comment>
<protein>
    <submittedName>
        <fullName evidence="12">QRFPR-like protein</fullName>
    </submittedName>
</protein>
<comment type="subcellular location">
    <subcellularLocation>
        <location evidence="1">Membrane</location>
        <topology evidence="1">Multi-pass membrane protein</topology>
    </subcellularLocation>
</comment>
<feature type="transmembrane region" description="Helical" evidence="10">
    <location>
        <begin position="94"/>
        <end position="122"/>
    </location>
</feature>
<dbReference type="PRINTS" id="PR01012">
    <property type="entry name" value="NRPEPTIDEYR"/>
</dbReference>
<name>A0ABY7FQW3_MYAAR</name>
<dbReference type="Proteomes" id="UP001164746">
    <property type="component" value="Chromosome 13"/>
</dbReference>
<keyword evidence="3 9" id="KW-0812">Transmembrane</keyword>
<feature type="transmembrane region" description="Helical" evidence="10">
    <location>
        <begin position="61"/>
        <end position="82"/>
    </location>
</feature>
<organism evidence="12 14">
    <name type="scientific">Mya arenaria</name>
    <name type="common">Soft-shell clam</name>
    <dbReference type="NCBI Taxonomy" id="6604"/>
    <lineage>
        <taxon>Eukaryota</taxon>
        <taxon>Metazoa</taxon>
        <taxon>Spiralia</taxon>
        <taxon>Lophotrochozoa</taxon>
        <taxon>Mollusca</taxon>
        <taxon>Bivalvia</taxon>
        <taxon>Autobranchia</taxon>
        <taxon>Heteroconchia</taxon>
        <taxon>Euheterodonta</taxon>
        <taxon>Imparidentia</taxon>
        <taxon>Neoheterodontei</taxon>
        <taxon>Myida</taxon>
        <taxon>Myoidea</taxon>
        <taxon>Myidae</taxon>
        <taxon>Mya</taxon>
    </lineage>
</organism>
<keyword evidence="4 10" id="KW-1133">Transmembrane helix</keyword>
<dbReference type="PANTHER" id="PTHR45695:SF22">
    <property type="entry name" value="G-PROTEIN COUPLED RECEPTORS FAMILY 1 PROFILE DOMAIN-CONTAINING PROTEIN"/>
    <property type="match status" value="1"/>
</dbReference>
<feature type="domain" description="G-protein coupled receptors family 1 profile" evidence="11">
    <location>
        <begin position="73"/>
        <end position="355"/>
    </location>
</feature>
<keyword evidence="8 9" id="KW-0807">Transducer</keyword>
<dbReference type="CDD" id="cd15001">
    <property type="entry name" value="7tmA_GPRnna14-like"/>
    <property type="match status" value="1"/>
</dbReference>
<feature type="transmembrane region" description="Helical" evidence="10">
    <location>
        <begin position="224"/>
        <end position="243"/>
    </location>
</feature>
<keyword evidence="6 10" id="KW-0472">Membrane</keyword>
<evidence type="ECO:0000256" key="3">
    <source>
        <dbReference type="ARBA" id="ARBA00022692"/>
    </source>
</evidence>
<sequence>MTTINNLYNYSVINNGTFYLDFNTSTMSNNNATDDNMTFVNEYEYQAFTDPPLEELIPVSVVYGITLVLGMVGNILVIFSVTRYQQMMTTTNTFLLSLATADLLLVLICVPVKFAAFFSYMWRFGEFLCKFVHYIQNVSTVCSVATLTFMSLERYYAIVHPMRAKYSCTVGKARKICALLWVLSFLLALPILIGRVHITVGLFRKATWCIKEWTSPAYSITYEVYMNCIILVLPATIMTFAYVKICQELWFMTNARNLMRSESRSSSGSKYSTKGQGSALKVVKFVDDDITKKQVVKMLVAIIVIFVLCWAPISINNLLVAFRIVPPLHVGIVKYLREAFHIMAYANSCVNPVVYGFMSKNFRQTFQKSLCGCIRGQDYVRRQVFKSQTEVSFLSYDSYPSRHWNNIAESKSMLSNQSTVDEDEILDIESSKETDNLREAVTGI</sequence>
<evidence type="ECO:0000259" key="11">
    <source>
        <dbReference type="PROSITE" id="PS50262"/>
    </source>
</evidence>
<evidence type="ECO:0000256" key="9">
    <source>
        <dbReference type="RuleBase" id="RU000688"/>
    </source>
</evidence>
<keyword evidence="7 9" id="KW-0675">Receptor</keyword>
<reference evidence="12" key="1">
    <citation type="submission" date="2022-11" db="EMBL/GenBank/DDBJ databases">
        <title>Centuries of genome instability and evolution in soft-shell clam transmissible cancer (bioRxiv).</title>
        <authorList>
            <person name="Hart S.F.M."/>
            <person name="Yonemitsu M.A."/>
            <person name="Giersch R.M."/>
            <person name="Beal B.F."/>
            <person name="Arriagada G."/>
            <person name="Davis B.W."/>
            <person name="Ostrander E.A."/>
            <person name="Goff S.P."/>
            <person name="Metzger M.J."/>
        </authorList>
    </citation>
    <scope>NUCLEOTIDE SEQUENCE</scope>
    <source>
        <strain evidence="12">MELC-2E11</strain>
        <tissue evidence="12">Siphon/mantle</tissue>
    </source>
</reference>
<keyword evidence="5 9" id="KW-0297">G-protein coupled receptor</keyword>
<evidence type="ECO:0000256" key="10">
    <source>
        <dbReference type="SAM" id="Phobius"/>
    </source>
</evidence>
<dbReference type="SUPFAM" id="SSF81321">
    <property type="entry name" value="Family A G protein-coupled receptor-like"/>
    <property type="match status" value="1"/>
</dbReference>
<dbReference type="Gene3D" id="1.20.1070.10">
    <property type="entry name" value="Rhodopsin 7-helix transmembrane proteins"/>
    <property type="match status" value="1"/>
</dbReference>
<dbReference type="PANTHER" id="PTHR45695">
    <property type="entry name" value="LEUCOKININ RECEPTOR-RELATED"/>
    <property type="match status" value="1"/>
</dbReference>
<proteinExistence type="inferred from homology"/>
<feature type="transmembrane region" description="Helical" evidence="10">
    <location>
        <begin position="134"/>
        <end position="157"/>
    </location>
</feature>
<feature type="transmembrane region" description="Helical" evidence="10">
    <location>
        <begin position="339"/>
        <end position="358"/>
    </location>
</feature>
<dbReference type="EMBL" id="CP111024">
    <property type="protein sequence ID" value="WAR23568.1"/>
    <property type="molecule type" value="Genomic_DNA"/>
</dbReference>